<keyword evidence="2" id="KW-1185">Reference proteome</keyword>
<dbReference type="AlphaFoldDB" id="A0A834W4X6"/>
<sequence length="32" mass="3789">MDFNPRIGDAIIRWQRWSGWNSAVHIFSSDLL</sequence>
<comment type="caution">
    <text evidence="1">The sequence shown here is derived from an EMBL/GenBank/DDBJ whole genome shotgun (WGS) entry which is preliminary data.</text>
</comment>
<dbReference type="Proteomes" id="UP000634136">
    <property type="component" value="Unassembled WGS sequence"/>
</dbReference>
<name>A0A834W4X6_9FABA</name>
<accession>A0A834W4X6</accession>
<reference evidence="1" key="1">
    <citation type="submission" date="2020-09" db="EMBL/GenBank/DDBJ databases">
        <title>Genome-Enabled Discovery of Anthraquinone Biosynthesis in Senna tora.</title>
        <authorList>
            <person name="Kang S.-H."/>
            <person name="Pandey R.P."/>
            <person name="Lee C.-M."/>
            <person name="Sim J.-S."/>
            <person name="Jeong J.-T."/>
            <person name="Choi B.-S."/>
            <person name="Jung M."/>
            <person name="Ginzburg D."/>
            <person name="Zhao K."/>
            <person name="Won S.Y."/>
            <person name="Oh T.-J."/>
            <person name="Yu Y."/>
            <person name="Kim N.-H."/>
            <person name="Lee O.R."/>
            <person name="Lee T.-H."/>
            <person name="Bashyal P."/>
            <person name="Kim T.-S."/>
            <person name="Lee W.-H."/>
            <person name="Kawkins C."/>
            <person name="Kim C.-K."/>
            <person name="Kim J.S."/>
            <person name="Ahn B.O."/>
            <person name="Rhee S.Y."/>
            <person name="Sohng J.K."/>
        </authorList>
    </citation>
    <scope>NUCLEOTIDE SEQUENCE</scope>
    <source>
        <tissue evidence="1">Leaf</tissue>
    </source>
</reference>
<dbReference type="EMBL" id="JAAIUW010000013">
    <property type="protein sequence ID" value="KAF7804304.1"/>
    <property type="molecule type" value="Genomic_DNA"/>
</dbReference>
<protein>
    <submittedName>
        <fullName evidence="1">Uncharacterized protein</fullName>
    </submittedName>
</protein>
<proteinExistence type="predicted"/>
<organism evidence="1 2">
    <name type="scientific">Senna tora</name>
    <dbReference type="NCBI Taxonomy" id="362788"/>
    <lineage>
        <taxon>Eukaryota</taxon>
        <taxon>Viridiplantae</taxon>
        <taxon>Streptophyta</taxon>
        <taxon>Embryophyta</taxon>
        <taxon>Tracheophyta</taxon>
        <taxon>Spermatophyta</taxon>
        <taxon>Magnoliopsida</taxon>
        <taxon>eudicotyledons</taxon>
        <taxon>Gunneridae</taxon>
        <taxon>Pentapetalae</taxon>
        <taxon>rosids</taxon>
        <taxon>fabids</taxon>
        <taxon>Fabales</taxon>
        <taxon>Fabaceae</taxon>
        <taxon>Caesalpinioideae</taxon>
        <taxon>Cassia clade</taxon>
        <taxon>Senna</taxon>
    </lineage>
</organism>
<gene>
    <name evidence="1" type="ORF">G2W53_043415</name>
</gene>
<evidence type="ECO:0000313" key="1">
    <source>
        <dbReference type="EMBL" id="KAF7804304.1"/>
    </source>
</evidence>
<evidence type="ECO:0000313" key="2">
    <source>
        <dbReference type="Proteomes" id="UP000634136"/>
    </source>
</evidence>